<dbReference type="InterPro" id="IPR005531">
    <property type="entry name" value="Asp23"/>
</dbReference>
<evidence type="ECO:0000313" key="2">
    <source>
        <dbReference type="EMBL" id="AAX51070.1"/>
    </source>
</evidence>
<dbReference type="PANTHER" id="PTHR34297:SF1">
    <property type="entry name" value="ASP23_GLS24 FAMILY ENVELOPE STRESS RESPONSE PROTEIN"/>
    <property type="match status" value="1"/>
</dbReference>
<protein>
    <submittedName>
        <fullName evidence="2">Hypothetical cytosolic protein</fullName>
    </submittedName>
</protein>
<accession>A0A0H2X203</accession>
<keyword evidence="3" id="KW-1185">Reference proteome</keyword>
<proteinExistence type="inferred from homology"/>
<dbReference type="PANTHER" id="PTHR34297">
    <property type="entry name" value="HYPOTHETICAL CYTOSOLIC PROTEIN-RELATED"/>
    <property type="match status" value="1"/>
</dbReference>
<evidence type="ECO:0000313" key="3">
    <source>
        <dbReference type="Proteomes" id="UP000002532"/>
    </source>
</evidence>
<dbReference type="Proteomes" id="UP000002532">
    <property type="component" value="Chromosome"/>
</dbReference>
<dbReference type="HOGENOM" id="CLU_139632_0_0_0"/>
<dbReference type="KEGG" id="cta:CTA_0860"/>
<evidence type="ECO:0000256" key="1">
    <source>
        <dbReference type="ARBA" id="ARBA00005721"/>
    </source>
</evidence>
<comment type="similarity">
    <text evidence="1">Belongs to the asp23 family.</text>
</comment>
<gene>
    <name evidence="2" type="ordered locus">CTA_0860</name>
</gene>
<organism evidence="2 3">
    <name type="scientific">Chlamydia trachomatis serovar A (strain ATCC VR-571B / DSM 19440 / HAR-13)</name>
    <dbReference type="NCBI Taxonomy" id="315277"/>
    <lineage>
        <taxon>Bacteria</taxon>
        <taxon>Pseudomonadati</taxon>
        <taxon>Chlamydiota</taxon>
        <taxon>Chlamydiia</taxon>
        <taxon>Chlamydiales</taxon>
        <taxon>Chlamydiaceae</taxon>
        <taxon>Chlamydia/Chlamydophila group</taxon>
        <taxon>Chlamydia</taxon>
    </lineage>
</organism>
<dbReference type="AlphaFoldDB" id="A0A0H2X203"/>
<reference evidence="2 3" key="1">
    <citation type="journal article" date="2005" name="Infect. Immun.">
        <title>Comparative genomic analysis of Chlamydia trachomatis oculotropic and genitotropic strains.</title>
        <authorList>
            <person name="Carlson J.H."/>
            <person name="Porcella S.F."/>
            <person name="McClarty G."/>
            <person name="Caldwell H.D."/>
        </authorList>
    </citation>
    <scope>NUCLEOTIDE SEQUENCE [LARGE SCALE GENOMIC DNA]</scope>
    <source>
        <strain evidence="3">ATCC VR-571B / DSM 19440 / HAR-13</strain>
    </source>
</reference>
<dbReference type="RefSeq" id="WP_009872171.1">
    <property type="nucleotide sequence ID" value="NC_007429.1"/>
</dbReference>
<dbReference type="Pfam" id="PF03780">
    <property type="entry name" value="Asp23"/>
    <property type="match status" value="1"/>
</dbReference>
<dbReference type="EMBL" id="CP000051">
    <property type="protein sequence ID" value="AAX51070.1"/>
    <property type="molecule type" value="Genomic_DNA"/>
</dbReference>
<sequence length="164" mass="18402">MDKQRLKLDVKEIEFPETVFSRDIETRVIQVIILHCLAKIDGVSLLGGNLIDTLFGRDIERMKGIYVEQDSKNSLVKVRVEVNVDYGVSIPEKTEEIQGCIVSEISEYTGLHVAAVHVVVKGLTHPKAKDEEVPAIEVVEEPCLEELPSAEEYLEEVSVIQTEE</sequence>
<name>A0A0H2X203_CHLTA</name>